<organism evidence="2 3">
    <name type="scientific">candidate division CSSED10-310 bacterium</name>
    <dbReference type="NCBI Taxonomy" id="2855610"/>
    <lineage>
        <taxon>Bacteria</taxon>
        <taxon>Bacteria division CSSED10-310</taxon>
    </lineage>
</organism>
<dbReference type="EMBL" id="JBHPBY010000220">
    <property type="protein sequence ID" value="MFC1851736.1"/>
    <property type="molecule type" value="Genomic_DNA"/>
</dbReference>
<dbReference type="InterPro" id="IPR019734">
    <property type="entry name" value="TPR_rpt"/>
</dbReference>
<dbReference type="SUPFAM" id="SSF81901">
    <property type="entry name" value="HCP-like"/>
    <property type="match status" value="1"/>
</dbReference>
<evidence type="ECO:0000313" key="2">
    <source>
        <dbReference type="EMBL" id="MFC1851736.1"/>
    </source>
</evidence>
<dbReference type="Gene3D" id="1.25.40.10">
    <property type="entry name" value="Tetratricopeptide repeat domain"/>
    <property type="match status" value="2"/>
</dbReference>
<dbReference type="PROSITE" id="PS50005">
    <property type="entry name" value="TPR"/>
    <property type="match status" value="1"/>
</dbReference>
<sequence>MIIFTFMLLLTVPGQELPPSVVTLVSLGVAELNAAYDQWDITRFKASQQFFEKAIAQAPNHYLPYYWKGVTHFFMTVYYRYAWSKDQDKKQARYHIEAALEVLKLAVDRRDDDVESYALLATMTGMKIDIKPLTALWSGPQVMKYKDKAQAIDRDNPRANYLLGVSYYYGPNFMGGKDKSLQHLLRAERLFEKEVSQPKPEPAIYPRWGQSTCLVFIARLYSNQGDRKQALVYYRKALAANPADLLAKKELAQMEGSNK</sequence>
<name>A0ABV6YZW0_UNCC1</name>
<comment type="caution">
    <text evidence="2">The sequence shown here is derived from an EMBL/GenBank/DDBJ whole genome shotgun (WGS) entry which is preliminary data.</text>
</comment>
<keyword evidence="1" id="KW-0802">TPR repeat</keyword>
<dbReference type="Proteomes" id="UP001594351">
    <property type="component" value="Unassembled WGS sequence"/>
</dbReference>
<evidence type="ECO:0000256" key="1">
    <source>
        <dbReference type="PROSITE-ProRule" id="PRU00339"/>
    </source>
</evidence>
<dbReference type="Pfam" id="PF13428">
    <property type="entry name" value="TPR_14"/>
    <property type="match status" value="1"/>
</dbReference>
<protein>
    <submittedName>
        <fullName evidence="2">Tetratricopeptide repeat protein</fullName>
    </submittedName>
</protein>
<gene>
    <name evidence="2" type="ORF">ACFL27_16215</name>
</gene>
<reference evidence="2 3" key="1">
    <citation type="submission" date="2024-09" db="EMBL/GenBank/DDBJ databases">
        <title>Laminarin stimulates single cell rates of sulfate reduction while oxygen inhibits transcriptomic activity in coastal marine sediment.</title>
        <authorList>
            <person name="Lindsay M."/>
            <person name="Orcutt B."/>
            <person name="Emerson D."/>
            <person name="Stepanauskas R."/>
            <person name="D'Angelo T."/>
        </authorList>
    </citation>
    <scope>NUCLEOTIDE SEQUENCE [LARGE SCALE GENOMIC DNA]</scope>
    <source>
        <strain evidence="2">SAG AM-311-K15</strain>
    </source>
</reference>
<evidence type="ECO:0000313" key="3">
    <source>
        <dbReference type="Proteomes" id="UP001594351"/>
    </source>
</evidence>
<accession>A0ABV6YZW0</accession>
<dbReference type="InterPro" id="IPR011990">
    <property type="entry name" value="TPR-like_helical_dom_sf"/>
</dbReference>
<proteinExistence type="predicted"/>
<feature type="repeat" description="TPR" evidence="1">
    <location>
        <begin position="211"/>
        <end position="244"/>
    </location>
</feature>
<dbReference type="SMART" id="SM00028">
    <property type="entry name" value="TPR"/>
    <property type="match status" value="2"/>
</dbReference>
<keyword evidence="3" id="KW-1185">Reference proteome</keyword>